<feature type="region of interest" description="Disordered" evidence="1">
    <location>
        <begin position="26"/>
        <end position="47"/>
    </location>
</feature>
<dbReference type="GO" id="GO:0006400">
    <property type="term" value="P:tRNA modification"/>
    <property type="evidence" value="ECO:0007669"/>
    <property type="project" value="InterPro"/>
</dbReference>
<gene>
    <name evidence="2" type="ORF">BHE75_02693</name>
</gene>
<evidence type="ECO:0000256" key="1">
    <source>
        <dbReference type="SAM" id="MobiDB-lite"/>
    </source>
</evidence>
<proteinExistence type="predicted"/>
<dbReference type="Gene3D" id="3.20.20.105">
    <property type="entry name" value="Queuine tRNA-ribosyltransferase-like"/>
    <property type="match status" value="1"/>
</dbReference>
<dbReference type="Proteomes" id="UP000179467">
    <property type="component" value="Unassembled WGS sequence"/>
</dbReference>
<evidence type="ECO:0000313" key="3">
    <source>
        <dbReference type="Proteomes" id="UP000179467"/>
    </source>
</evidence>
<dbReference type="AlphaFoldDB" id="A0A1S1HHI7"/>
<organism evidence="2 3">
    <name type="scientific">Edaphosphingomonas haloaromaticamans</name>
    <dbReference type="NCBI Taxonomy" id="653954"/>
    <lineage>
        <taxon>Bacteria</taxon>
        <taxon>Pseudomonadati</taxon>
        <taxon>Pseudomonadota</taxon>
        <taxon>Alphaproteobacteria</taxon>
        <taxon>Sphingomonadales</taxon>
        <taxon>Rhizorhabdaceae</taxon>
        <taxon>Edaphosphingomonas</taxon>
    </lineage>
</organism>
<dbReference type="EMBL" id="MIPT01000001">
    <property type="protein sequence ID" value="OHT20693.1"/>
    <property type="molecule type" value="Genomic_DNA"/>
</dbReference>
<sequence length="420" mass="46958">MTRDYASRGKDRARYLFAGQASSHMTPYRNASQLRPDGMPDGVASPSDLDFMNRSNPFFFTDRALHSAGQYIGRTMPLPVGTFSKRPGNTILFDSGGLQFGRDPTQWQGDASRAWALRFLEANADEAITLDVPTRVITPRQLPFDSFATALAITVDSNRYFARHRSADVRFLSVLQGQTSADAVAWYDAVKVQPFEGWAFGGTMRTDYIHITAMMLRLIADGLLTPDRNRFHFLGVGTLTHAVMLSALQKALREHMGDDDLLITFDTSSPSHLAMNGKIYGYPNISSTSFVMSILRPPADPVHQEWRTPFPVTSSRIAERLLVSDLCVPAITRQAGWDALGHEIVVNHNHESLLRGIDDANAIMEMPSAWSSELAPDHIIRAYRALRTMFRYPDPLTHVRRQSAAFVKIRRGKAKEGEDE</sequence>
<dbReference type="SUPFAM" id="SSF51713">
    <property type="entry name" value="tRNA-guanine transglycosylase"/>
    <property type="match status" value="1"/>
</dbReference>
<evidence type="ECO:0000313" key="2">
    <source>
        <dbReference type="EMBL" id="OHT20693.1"/>
    </source>
</evidence>
<keyword evidence="3" id="KW-1185">Reference proteome</keyword>
<accession>A0A1S1HHI7</accession>
<dbReference type="InterPro" id="IPR036511">
    <property type="entry name" value="TGT-like_sf"/>
</dbReference>
<reference evidence="2 3" key="1">
    <citation type="submission" date="2016-09" db="EMBL/GenBank/DDBJ databases">
        <title>Metabolic pathway, cell adaptation mechanisms and a novel monoxygenase revealed through proteogenomic-transcription analysis of a Sphingomonas haloaromaticamans strain degrading the fungicide ortho-phenylphenol.</title>
        <authorList>
            <person name="Perruchon C."/>
            <person name="Papadopoulou E.S."/>
            <person name="Rousidou C."/>
            <person name="Vasileiadis S."/>
            <person name="Tanou G."/>
            <person name="Amoutzias G."/>
            <person name="Molassiotis A."/>
            <person name="Karpouzas D.G."/>
        </authorList>
    </citation>
    <scope>NUCLEOTIDE SEQUENCE [LARGE SCALE GENOMIC DNA]</scope>
    <source>
        <strain evidence="2 3">P3</strain>
    </source>
</reference>
<protein>
    <submittedName>
        <fullName evidence="2">Uncharacterized protein</fullName>
    </submittedName>
</protein>
<comment type="caution">
    <text evidence="2">The sequence shown here is derived from an EMBL/GenBank/DDBJ whole genome shotgun (WGS) entry which is preliminary data.</text>
</comment>
<name>A0A1S1HHI7_9SPHN</name>